<organism evidence="1 2">
    <name type="scientific">Trichomonas vaginalis (strain ATCC PRA-98 / G3)</name>
    <dbReference type="NCBI Taxonomy" id="412133"/>
    <lineage>
        <taxon>Eukaryota</taxon>
        <taxon>Metamonada</taxon>
        <taxon>Parabasalia</taxon>
        <taxon>Trichomonadida</taxon>
        <taxon>Trichomonadidae</taxon>
        <taxon>Trichomonas</taxon>
    </lineage>
</organism>
<dbReference type="InParanoid" id="A2DZS6"/>
<dbReference type="OrthoDB" id="10611795at2759"/>
<dbReference type="EMBL" id="DS113275">
    <property type="protein sequence ID" value="EAY14144.1"/>
    <property type="molecule type" value="Genomic_DNA"/>
</dbReference>
<dbReference type="AlphaFoldDB" id="A2DZS6"/>
<reference evidence="1" key="1">
    <citation type="submission" date="2006-10" db="EMBL/GenBank/DDBJ databases">
        <authorList>
            <person name="Amadeo P."/>
            <person name="Zhao Q."/>
            <person name="Wortman J."/>
            <person name="Fraser-Liggett C."/>
            <person name="Carlton J."/>
        </authorList>
    </citation>
    <scope>NUCLEOTIDE SEQUENCE</scope>
    <source>
        <strain evidence="1">G3</strain>
    </source>
</reference>
<reference evidence="1" key="2">
    <citation type="journal article" date="2007" name="Science">
        <title>Draft genome sequence of the sexually transmitted pathogen Trichomonas vaginalis.</title>
        <authorList>
            <person name="Carlton J.M."/>
            <person name="Hirt R.P."/>
            <person name="Silva J.C."/>
            <person name="Delcher A.L."/>
            <person name="Schatz M."/>
            <person name="Zhao Q."/>
            <person name="Wortman J.R."/>
            <person name="Bidwell S.L."/>
            <person name="Alsmark U.C.M."/>
            <person name="Besteiro S."/>
            <person name="Sicheritz-Ponten T."/>
            <person name="Noel C.J."/>
            <person name="Dacks J.B."/>
            <person name="Foster P.G."/>
            <person name="Simillion C."/>
            <person name="Van de Peer Y."/>
            <person name="Miranda-Saavedra D."/>
            <person name="Barton G.J."/>
            <person name="Westrop G.D."/>
            <person name="Mueller S."/>
            <person name="Dessi D."/>
            <person name="Fiori P.L."/>
            <person name="Ren Q."/>
            <person name="Paulsen I."/>
            <person name="Zhang H."/>
            <person name="Bastida-Corcuera F.D."/>
            <person name="Simoes-Barbosa A."/>
            <person name="Brown M.T."/>
            <person name="Hayes R.D."/>
            <person name="Mukherjee M."/>
            <person name="Okumura C.Y."/>
            <person name="Schneider R."/>
            <person name="Smith A.J."/>
            <person name="Vanacova S."/>
            <person name="Villalvazo M."/>
            <person name="Haas B.J."/>
            <person name="Pertea M."/>
            <person name="Feldblyum T.V."/>
            <person name="Utterback T.R."/>
            <person name="Shu C.L."/>
            <person name="Osoegawa K."/>
            <person name="de Jong P.J."/>
            <person name="Hrdy I."/>
            <person name="Horvathova L."/>
            <person name="Zubacova Z."/>
            <person name="Dolezal P."/>
            <person name="Malik S.B."/>
            <person name="Logsdon J.M. Jr."/>
            <person name="Henze K."/>
            <person name="Gupta A."/>
            <person name="Wang C.C."/>
            <person name="Dunne R.L."/>
            <person name="Upcroft J.A."/>
            <person name="Upcroft P."/>
            <person name="White O."/>
            <person name="Salzberg S.L."/>
            <person name="Tang P."/>
            <person name="Chiu C.-H."/>
            <person name="Lee Y.-S."/>
            <person name="Embley T.M."/>
            <person name="Coombs G.H."/>
            <person name="Mottram J.C."/>
            <person name="Tachezy J."/>
            <person name="Fraser-Liggett C.M."/>
            <person name="Johnson P.J."/>
        </authorList>
    </citation>
    <scope>NUCLEOTIDE SEQUENCE [LARGE SCALE GENOMIC DNA]</scope>
    <source>
        <strain evidence="1">G3</strain>
    </source>
</reference>
<evidence type="ECO:0000313" key="2">
    <source>
        <dbReference type="Proteomes" id="UP000001542"/>
    </source>
</evidence>
<sequence>MLGPASQCLADPNMDFDSAFYMIDHFLQDIYKALNVDMKGPLKHIIFTSLIRLLFTESSVYGNGLNKHQEIDGKFLIRCHRFANQTVRDLNLSDEVLCGFTQGLHIRALFKTNKVGELKSLETILNPIDLMYQIYSVLQEIQKAFAPGKTISFDDMFTLLLACISLNPPSNAYSIAKFIAHWDKINYSNIISLSKNYYIAAIDQLMKNNPDM</sequence>
<dbReference type="KEGG" id="tva:4772132"/>
<dbReference type="Proteomes" id="UP000001542">
    <property type="component" value="Unassembled WGS sequence"/>
</dbReference>
<gene>
    <name evidence="1" type="ORF">TVAG_351920</name>
</gene>
<dbReference type="VEuPathDB" id="TrichDB:TVAG_351920"/>
<dbReference type="VEuPathDB" id="TrichDB:TVAGG3_0261490"/>
<evidence type="ECO:0000313" key="1">
    <source>
        <dbReference type="EMBL" id="EAY14144.1"/>
    </source>
</evidence>
<name>A2DZS6_TRIV3</name>
<keyword evidence="2" id="KW-1185">Reference proteome</keyword>
<protein>
    <submittedName>
        <fullName evidence="1">Uncharacterized protein</fullName>
    </submittedName>
</protein>
<accession>A2DZS6</accession>
<dbReference type="SMR" id="A2DZS6"/>
<proteinExistence type="predicted"/>